<dbReference type="AlphaFoldDB" id="A0A7S1TBC5"/>
<evidence type="ECO:0000256" key="2">
    <source>
        <dbReference type="RuleBase" id="RU000383"/>
    </source>
</evidence>
<dbReference type="Pfam" id="PF16899">
    <property type="entry name" value="Cyclin_C_2"/>
    <property type="match status" value="1"/>
</dbReference>
<dbReference type="PANTHER" id="PTHR10026">
    <property type="entry name" value="CYCLIN"/>
    <property type="match status" value="1"/>
</dbReference>
<dbReference type="GO" id="GO:0016538">
    <property type="term" value="F:cyclin-dependent protein serine/threonine kinase regulator activity"/>
    <property type="evidence" value="ECO:0007669"/>
    <property type="project" value="InterPro"/>
</dbReference>
<dbReference type="EMBL" id="HBGH01005309">
    <property type="protein sequence ID" value="CAD9230805.1"/>
    <property type="molecule type" value="Transcribed_RNA"/>
</dbReference>
<protein>
    <recommendedName>
        <fullName evidence="4">Cyclin-like domain-containing protein</fullName>
    </recommendedName>
</protein>
<comment type="similarity">
    <text evidence="2">Belongs to the cyclin family.</text>
</comment>
<dbReference type="SUPFAM" id="SSF47954">
    <property type="entry name" value="Cyclin-like"/>
    <property type="match status" value="1"/>
</dbReference>
<dbReference type="Pfam" id="PF00134">
    <property type="entry name" value="Cyclin_N"/>
    <property type="match status" value="1"/>
</dbReference>
<evidence type="ECO:0000256" key="1">
    <source>
        <dbReference type="ARBA" id="ARBA00023127"/>
    </source>
</evidence>
<feature type="compositionally biased region" description="Basic and acidic residues" evidence="3">
    <location>
        <begin position="301"/>
        <end position="334"/>
    </location>
</feature>
<gene>
    <name evidence="5" type="ORF">CCAE0312_LOCUS2859</name>
</gene>
<proteinExistence type="inferred from homology"/>
<dbReference type="CDD" id="cd20524">
    <property type="entry name" value="CYCLIN_CCNH_rpt1"/>
    <property type="match status" value="1"/>
</dbReference>
<evidence type="ECO:0000256" key="3">
    <source>
        <dbReference type="SAM" id="MobiDB-lite"/>
    </source>
</evidence>
<dbReference type="InterPro" id="IPR036915">
    <property type="entry name" value="Cyclin-like_sf"/>
</dbReference>
<dbReference type="Gene3D" id="1.10.472.10">
    <property type="entry name" value="Cyclin-like"/>
    <property type="match status" value="2"/>
</dbReference>
<evidence type="ECO:0000313" key="5">
    <source>
        <dbReference type="EMBL" id="CAD9230805.1"/>
    </source>
</evidence>
<dbReference type="InterPro" id="IPR013763">
    <property type="entry name" value="Cyclin-like_dom"/>
</dbReference>
<evidence type="ECO:0000259" key="4">
    <source>
        <dbReference type="SMART" id="SM00385"/>
    </source>
</evidence>
<feature type="domain" description="Cyclin-like" evidence="4">
    <location>
        <begin position="62"/>
        <end position="157"/>
    </location>
</feature>
<sequence length="346" mass="39787">MARYEISTQRMSWTWPQDEVKRLREEARRTSLARIEKEGYDPTGHVVLTEEEEEHLRRYFEKCISTLCQSLRLSIKIMATAVTYFKRFHLKRSIMERNPSVSALSAIYAAAKIEEHSCPIQQILDVAFHPESPLAKEGIFQRLEADVILGYELTFLKQLDFQLVCFHPFRCISAILDLRRDAGDDEKEIERMAVAANRMVTGRILFSDVVLSSTPGQIALVSVVSALRKGSAVAFDVDTLLAAIQPISNAQQRADIMADVDRIILALSDTKYEKKLTLEDLRALEGRRKAVSNRGSDPDSDEYKERVRREEEEKDEHRRNKAKKAEERKRKEQEELLGPLPVRQKI</sequence>
<dbReference type="SMART" id="SM00385">
    <property type="entry name" value="CYCLIN"/>
    <property type="match status" value="1"/>
</dbReference>
<organism evidence="5">
    <name type="scientific">Compsopogon caeruleus</name>
    <dbReference type="NCBI Taxonomy" id="31354"/>
    <lineage>
        <taxon>Eukaryota</taxon>
        <taxon>Rhodophyta</taxon>
        <taxon>Compsopogonophyceae</taxon>
        <taxon>Compsopogonales</taxon>
        <taxon>Compsopogonaceae</taxon>
        <taxon>Compsopogon</taxon>
    </lineage>
</organism>
<name>A0A7S1TBC5_9RHOD</name>
<reference evidence="5" key="1">
    <citation type="submission" date="2021-01" db="EMBL/GenBank/DDBJ databases">
        <authorList>
            <person name="Corre E."/>
            <person name="Pelletier E."/>
            <person name="Niang G."/>
            <person name="Scheremetjew M."/>
            <person name="Finn R."/>
            <person name="Kale V."/>
            <person name="Holt S."/>
            <person name="Cochrane G."/>
            <person name="Meng A."/>
            <person name="Brown T."/>
            <person name="Cohen L."/>
        </authorList>
    </citation>
    <scope>NUCLEOTIDE SEQUENCE</scope>
    <source>
        <strain evidence="5">SAG 36.94</strain>
    </source>
</reference>
<dbReference type="GO" id="GO:0006357">
    <property type="term" value="P:regulation of transcription by RNA polymerase II"/>
    <property type="evidence" value="ECO:0007669"/>
    <property type="project" value="InterPro"/>
</dbReference>
<dbReference type="InterPro" id="IPR043198">
    <property type="entry name" value="Cyclin/Ssn8"/>
</dbReference>
<keyword evidence="1 2" id="KW-0195">Cyclin</keyword>
<dbReference type="InterPro" id="IPR006671">
    <property type="entry name" value="Cyclin_N"/>
</dbReference>
<dbReference type="InterPro" id="IPR031658">
    <property type="entry name" value="Cyclin_C_2"/>
</dbReference>
<feature type="region of interest" description="Disordered" evidence="3">
    <location>
        <begin position="289"/>
        <end position="346"/>
    </location>
</feature>
<accession>A0A7S1TBC5</accession>